<dbReference type="Pfam" id="PF13424">
    <property type="entry name" value="TPR_12"/>
    <property type="match status" value="1"/>
</dbReference>
<name>A0A0G2E2N9_PHACM</name>
<gene>
    <name evidence="2" type="ORF">UCRPC4_g05723</name>
</gene>
<dbReference type="EMBL" id="LCWF01000150">
    <property type="protein sequence ID" value="KKY16999.1"/>
    <property type="molecule type" value="Genomic_DNA"/>
</dbReference>
<proteinExistence type="predicted"/>
<organism evidence="2 3">
    <name type="scientific">Phaeomoniella chlamydospora</name>
    <name type="common">Phaeoacremonium chlamydosporum</name>
    <dbReference type="NCBI Taxonomy" id="158046"/>
    <lineage>
        <taxon>Eukaryota</taxon>
        <taxon>Fungi</taxon>
        <taxon>Dikarya</taxon>
        <taxon>Ascomycota</taxon>
        <taxon>Pezizomycotina</taxon>
        <taxon>Eurotiomycetes</taxon>
        <taxon>Chaetothyriomycetidae</taxon>
        <taxon>Phaeomoniellales</taxon>
        <taxon>Phaeomoniellaceae</taxon>
        <taxon>Phaeomoniella</taxon>
    </lineage>
</organism>
<dbReference type="SUPFAM" id="SSF48452">
    <property type="entry name" value="TPR-like"/>
    <property type="match status" value="1"/>
</dbReference>
<evidence type="ECO:0000256" key="1">
    <source>
        <dbReference type="SAM" id="MobiDB-lite"/>
    </source>
</evidence>
<reference evidence="2 3" key="1">
    <citation type="submission" date="2015-05" db="EMBL/GenBank/DDBJ databases">
        <title>Distinctive expansion of gene families associated with plant cell wall degradation and secondary metabolism in the genomes of grapevine trunk pathogens.</title>
        <authorList>
            <person name="Lawrence D.P."/>
            <person name="Travadon R."/>
            <person name="Rolshausen P.E."/>
            <person name="Baumgartner K."/>
        </authorList>
    </citation>
    <scope>NUCLEOTIDE SEQUENCE [LARGE SCALE GENOMIC DNA]</scope>
    <source>
        <strain evidence="2">UCRPC4</strain>
    </source>
</reference>
<accession>A0A0G2E2N9</accession>
<dbReference type="InterPro" id="IPR011990">
    <property type="entry name" value="TPR-like_helical_dom_sf"/>
</dbReference>
<keyword evidence="3" id="KW-1185">Reference proteome</keyword>
<evidence type="ECO:0000313" key="3">
    <source>
        <dbReference type="Proteomes" id="UP000053317"/>
    </source>
</evidence>
<dbReference type="AlphaFoldDB" id="A0A0G2E2N9"/>
<sequence>MYKKKLRQWKLRKSDNNHELVVLVCRNADQKEPKNSFRVRGRKIPGLEVQKFLKWQNMHPAYLSLPLEDQISPRKAEQTAYDFPSGASTSSRSGDGTSIEERESLSISPVSSGGYDYKLPLTIADDNTTSESSPPYWYISDARPKFVRHDRLASVVNTSLENQSLKFIDCPVSLRISEEMLFVMRTHVVRRLEPRLISVDKEDPTHKLGSRLTPVSKRRRLAWPGIASEFNLAIINALVTLQKFGVARTTASLEQAFRHIQGVLQSDSFAVMLFFLEALVHTQIYGAPQVGRILLQHIYQMATVIFSEHHPYAIWARNLLILYDTEGALEAAVARFCDAVEDALGPDDPMVPNQKGVLYDLQFKLRYHKNPSEDPSELINKYNAILETCLARGDRAHQRLHMNLSAGLAGIYESLGQWHEAEIVYSNAPSQLERVMTDLSHGEEEPWFIPLGAIRSTAMLAQDIAQQSRFEEASQIFEKALNAATQVLGPDHPSTITIIADFAKCLAELNLDDHAKQMYDVLDERLKPFTLSPEMEIRF</sequence>
<comment type="caution">
    <text evidence="2">The sequence shown here is derived from an EMBL/GenBank/DDBJ whole genome shotgun (WGS) entry which is preliminary data.</text>
</comment>
<feature type="region of interest" description="Disordered" evidence="1">
    <location>
        <begin position="76"/>
        <end position="105"/>
    </location>
</feature>
<reference evidence="2 3" key="2">
    <citation type="submission" date="2015-05" db="EMBL/GenBank/DDBJ databases">
        <authorList>
            <person name="Morales-Cruz A."/>
            <person name="Amrine K.C."/>
            <person name="Cantu D."/>
        </authorList>
    </citation>
    <scope>NUCLEOTIDE SEQUENCE [LARGE SCALE GENOMIC DNA]</scope>
    <source>
        <strain evidence="2">UCRPC4</strain>
    </source>
</reference>
<dbReference type="Gene3D" id="1.25.40.10">
    <property type="entry name" value="Tetratricopeptide repeat domain"/>
    <property type="match status" value="1"/>
</dbReference>
<evidence type="ECO:0000313" key="2">
    <source>
        <dbReference type="EMBL" id="KKY16999.1"/>
    </source>
</evidence>
<feature type="compositionally biased region" description="Polar residues" evidence="1">
    <location>
        <begin position="86"/>
        <end position="96"/>
    </location>
</feature>
<dbReference type="Proteomes" id="UP000053317">
    <property type="component" value="Unassembled WGS sequence"/>
</dbReference>
<protein>
    <submittedName>
        <fullName evidence="2">Putative kinesin light chain 1</fullName>
    </submittedName>
</protein>
<dbReference type="OrthoDB" id="626167at2759"/>